<dbReference type="PANTHER" id="PTHR43235:SF1">
    <property type="entry name" value="GLUTAMINE AMIDOTRANSFERASE PB2B2.05-RELATED"/>
    <property type="match status" value="1"/>
</dbReference>
<gene>
    <name evidence="1" type="ORF">RHSIM_Rhsim10G0070200</name>
</gene>
<organism evidence="1 2">
    <name type="scientific">Rhododendron simsii</name>
    <name type="common">Sims's rhododendron</name>
    <dbReference type="NCBI Taxonomy" id="118357"/>
    <lineage>
        <taxon>Eukaryota</taxon>
        <taxon>Viridiplantae</taxon>
        <taxon>Streptophyta</taxon>
        <taxon>Embryophyta</taxon>
        <taxon>Tracheophyta</taxon>
        <taxon>Spermatophyta</taxon>
        <taxon>Magnoliopsida</taxon>
        <taxon>eudicotyledons</taxon>
        <taxon>Gunneridae</taxon>
        <taxon>Pentapetalae</taxon>
        <taxon>asterids</taxon>
        <taxon>Ericales</taxon>
        <taxon>Ericaceae</taxon>
        <taxon>Ericoideae</taxon>
        <taxon>Rhodoreae</taxon>
        <taxon>Rhododendron</taxon>
    </lineage>
</organism>
<sequence length="377" mass="42878">MSTSDLSVILPRVLIVSRRSVRKNKFVDFVGTSLFSSGFLFELGYDMDNEPSIVCLLKLCLQLPGEYHLDLIVSYGAVPVIVPRVSGVHMLLDSFEPIHGVLLCEGEDIDPSFYETETSSLSPEELEDIRKLHASDTTIDKEKDTIELRLAKLCLERNIPYMGICRGSQVLNVASGGTLYQDIGRELSSKLPENQRLVHMDYDNYDGHRHRVKVVENTPLEKWFKESLEGGEREIMVNSYHHQGVKRLAQRFVPMAFGPDGLVEGFYDPDAYNPGEGKFIMGLQFHPERMRKPDSDEFDYPGCPSAYQIDRLYLERIISEVRNTRLTLCPVHNKRRICQGSDCLSEEAKMLNSSTRVPKSLKLDQELEKKSEVSLLL</sequence>
<dbReference type="GO" id="GO:0005829">
    <property type="term" value="C:cytosol"/>
    <property type="evidence" value="ECO:0007669"/>
    <property type="project" value="TreeGrafter"/>
</dbReference>
<comment type="caution">
    <text evidence="1">The sequence shown here is derived from an EMBL/GenBank/DDBJ whole genome shotgun (WGS) entry which is preliminary data.</text>
</comment>
<dbReference type="Gene3D" id="3.40.50.880">
    <property type="match status" value="1"/>
</dbReference>
<dbReference type="GO" id="GO:0016811">
    <property type="term" value="F:hydrolase activity, acting on carbon-nitrogen (but not peptide) bonds, in linear amides"/>
    <property type="evidence" value="ECO:0007669"/>
    <property type="project" value="InterPro"/>
</dbReference>
<dbReference type="PROSITE" id="PS51273">
    <property type="entry name" value="GATASE_TYPE_1"/>
    <property type="match status" value="1"/>
</dbReference>
<dbReference type="EMBL" id="WJXA01000010">
    <property type="protein sequence ID" value="KAF7129672.1"/>
    <property type="molecule type" value="Genomic_DNA"/>
</dbReference>
<dbReference type="SUPFAM" id="SSF52317">
    <property type="entry name" value="Class I glutamine amidotransferase-like"/>
    <property type="match status" value="1"/>
</dbReference>
<dbReference type="PANTHER" id="PTHR43235">
    <property type="entry name" value="GLUTAMINE AMIDOTRANSFERASE PB2B2.05-RELATED"/>
    <property type="match status" value="1"/>
</dbReference>
<proteinExistence type="predicted"/>
<accession>A0A834GE62</accession>
<dbReference type="InterPro" id="IPR044668">
    <property type="entry name" value="PuuD-like"/>
</dbReference>
<dbReference type="AlphaFoldDB" id="A0A834GE62"/>
<dbReference type="Pfam" id="PF07722">
    <property type="entry name" value="Peptidase_C26"/>
    <property type="match status" value="1"/>
</dbReference>
<reference evidence="1" key="1">
    <citation type="submission" date="2019-11" db="EMBL/GenBank/DDBJ databases">
        <authorList>
            <person name="Liu Y."/>
            <person name="Hou J."/>
            <person name="Li T.-Q."/>
            <person name="Guan C.-H."/>
            <person name="Wu X."/>
            <person name="Wu H.-Z."/>
            <person name="Ling F."/>
            <person name="Zhang R."/>
            <person name="Shi X.-G."/>
            <person name="Ren J.-P."/>
            <person name="Chen E.-F."/>
            <person name="Sun J.-M."/>
        </authorList>
    </citation>
    <scope>NUCLEOTIDE SEQUENCE</scope>
    <source>
        <strain evidence="1">Adult_tree_wgs_1</strain>
        <tissue evidence="1">Leaves</tissue>
    </source>
</reference>
<dbReference type="Proteomes" id="UP000626092">
    <property type="component" value="Unassembled WGS sequence"/>
</dbReference>
<evidence type="ECO:0000313" key="1">
    <source>
        <dbReference type="EMBL" id="KAF7129672.1"/>
    </source>
</evidence>
<dbReference type="InterPro" id="IPR011697">
    <property type="entry name" value="Peptidase_C26"/>
</dbReference>
<protein>
    <submittedName>
        <fullName evidence="1">Uncharacterized protein</fullName>
    </submittedName>
</protein>
<keyword evidence="2" id="KW-1185">Reference proteome</keyword>
<dbReference type="CDD" id="cd01745">
    <property type="entry name" value="GATase1_2"/>
    <property type="match status" value="1"/>
</dbReference>
<dbReference type="OrthoDB" id="1724632at2759"/>
<dbReference type="InterPro" id="IPR029062">
    <property type="entry name" value="Class_I_gatase-like"/>
</dbReference>
<evidence type="ECO:0000313" key="2">
    <source>
        <dbReference type="Proteomes" id="UP000626092"/>
    </source>
</evidence>
<name>A0A834GE62_RHOSS</name>